<dbReference type="PRINTS" id="PR00205">
    <property type="entry name" value="CADHERIN"/>
</dbReference>
<organism evidence="12 13">
    <name type="scientific">Ditylenchus dipsaci</name>
    <dbReference type="NCBI Taxonomy" id="166011"/>
    <lineage>
        <taxon>Eukaryota</taxon>
        <taxon>Metazoa</taxon>
        <taxon>Ecdysozoa</taxon>
        <taxon>Nematoda</taxon>
        <taxon>Chromadorea</taxon>
        <taxon>Rhabditida</taxon>
        <taxon>Tylenchina</taxon>
        <taxon>Tylenchomorpha</taxon>
        <taxon>Sphaerularioidea</taxon>
        <taxon>Anguinidae</taxon>
        <taxon>Anguininae</taxon>
        <taxon>Ditylenchus</taxon>
    </lineage>
</organism>
<dbReference type="WBParaSite" id="jg17409">
    <property type="protein sequence ID" value="jg17409"/>
    <property type="gene ID" value="jg17409"/>
</dbReference>
<evidence type="ECO:0000313" key="12">
    <source>
        <dbReference type="Proteomes" id="UP000887574"/>
    </source>
</evidence>
<evidence type="ECO:0000256" key="8">
    <source>
        <dbReference type="ARBA" id="ARBA00023180"/>
    </source>
</evidence>
<reference evidence="13" key="1">
    <citation type="submission" date="2022-11" db="UniProtKB">
        <authorList>
            <consortium name="WormBaseParasite"/>
        </authorList>
    </citation>
    <scope>IDENTIFICATION</scope>
</reference>
<keyword evidence="8" id="KW-0325">Glycoprotein</keyword>
<dbReference type="Pfam" id="PF00028">
    <property type="entry name" value="Cadherin"/>
    <property type="match status" value="2"/>
</dbReference>
<dbReference type="InterPro" id="IPR002126">
    <property type="entry name" value="Cadherin-like_dom"/>
</dbReference>
<dbReference type="GO" id="GO:0045296">
    <property type="term" value="F:cadherin binding"/>
    <property type="evidence" value="ECO:0007669"/>
    <property type="project" value="TreeGrafter"/>
</dbReference>
<dbReference type="FunFam" id="2.60.40.60:FF:000116">
    <property type="entry name" value="Dachsous cadherin-related 2"/>
    <property type="match status" value="1"/>
</dbReference>
<keyword evidence="3" id="KW-0677">Repeat</keyword>
<feature type="domain" description="Cadherin" evidence="11">
    <location>
        <begin position="350"/>
        <end position="453"/>
    </location>
</feature>
<dbReference type="GO" id="GO:0005509">
    <property type="term" value="F:calcium ion binding"/>
    <property type="evidence" value="ECO:0007669"/>
    <property type="project" value="UniProtKB-UniRule"/>
</dbReference>
<dbReference type="Gene3D" id="2.60.40.60">
    <property type="entry name" value="Cadherins"/>
    <property type="match status" value="5"/>
</dbReference>
<dbReference type="PANTHER" id="PTHR24027">
    <property type="entry name" value="CADHERIN-23"/>
    <property type="match status" value="1"/>
</dbReference>
<accession>A0A915D9Z7</accession>
<feature type="domain" description="Cadherin" evidence="11">
    <location>
        <begin position="666"/>
        <end position="770"/>
    </location>
</feature>
<dbReference type="GO" id="GO:0016342">
    <property type="term" value="C:catenin complex"/>
    <property type="evidence" value="ECO:0007669"/>
    <property type="project" value="TreeGrafter"/>
</dbReference>
<feature type="domain" description="Cadherin" evidence="11">
    <location>
        <begin position="559"/>
        <end position="665"/>
    </location>
</feature>
<evidence type="ECO:0000256" key="10">
    <source>
        <dbReference type="SAM" id="MobiDB-lite"/>
    </source>
</evidence>
<evidence type="ECO:0000256" key="4">
    <source>
        <dbReference type="ARBA" id="ARBA00022837"/>
    </source>
</evidence>
<evidence type="ECO:0000313" key="13">
    <source>
        <dbReference type="WBParaSite" id="jg17409"/>
    </source>
</evidence>
<dbReference type="InterPro" id="IPR015919">
    <property type="entry name" value="Cadherin-like_sf"/>
</dbReference>
<evidence type="ECO:0000259" key="11">
    <source>
        <dbReference type="PROSITE" id="PS50268"/>
    </source>
</evidence>
<comment type="subcellular location">
    <subcellularLocation>
        <location evidence="1">Membrane</location>
    </subcellularLocation>
</comment>
<sequence length="919" mass="101175">MAASRWPPVGMASSRGPPVGMAVSRGPPVGMAASRGRQKSLLFSIFDSTTIFTSLGPLDEIADSSGFLEFSFQQPCPFLDVHFSTGQIRLGKYLNELNATLLVNCSVVIKSAVDSNSVIVNLLLKITPKAWQQIHFLQLKYNGSIAENSPIGSLVSGNINGSIHQNHQLQLCIHQPKLSSINERTLKYRILSPIEPFFAIDSSTGRIRSVAPMDFELNKHWSFYVVAQSVTADSSAALVYTLQPSLVTISTTNRTRNFSGGIIAKDEDTVGDLRYAIRQVKPASAQSLFSVDRINGEVFASSNDSSLFKSPNYKVNLIATDGLHTAHSALQIDLISPNHTKDIANTLQFPKDIYSISVPENLTFALNTELLSLWPSNADVNERFVFHLLNRHPSFIVDEQSGLLRLNLKYPLDREVTPKVQLMIKARSTLGNRRAYTSVHVEVEDINDCAPTFHQLPYTATISEEATVGDRVLSLKAKDNDLGMSGVVRYSLAADAPTFFQVNKYDGRVTIAALPPAKQLQLGSIFHFHVLATDKGNPALSSSTWVEVKVANKHQPSFSHSHYFAKISEAVSPGTYVISVRAYSNTDGVVGYRISEGDDLRHFAMDYNKGTITVNSQLDREQLDKYILKVEAVDVTRTGGGVHAAAAVAMVNIQVEDINDTPPQFQQPIYHFSVLESASLGSLLGEVKAEDPDHSSLANECMTIGYHRELLDKNIITGRFIWPALPGLSLDFENQRFYEYTIQVRDIDRLASEAILQLQILDVNDEAPLFSGIPQSPLQLNMMADSKNGDFIYKFHVEDRDTVATLANKAHKIEFQIAELENGRRLVKPLNVSATDGLFTIFIDVEVEIVPNAIAPLQFEQAFYSATINENRASTNKSSITIVKAKGGVFQCATPLLVPLKTTLLAVCSRAALRQSASQ</sequence>
<dbReference type="PANTHER" id="PTHR24027:SF438">
    <property type="entry name" value="CADHERIN 23"/>
    <property type="match status" value="1"/>
</dbReference>
<dbReference type="GO" id="GO:0007163">
    <property type="term" value="P:establishment or maintenance of cell polarity"/>
    <property type="evidence" value="ECO:0007669"/>
    <property type="project" value="UniProtKB-ARBA"/>
</dbReference>
<dbReference type="GO" id="GO:0008013">
    <property type="term" value="F:beta-catenin binding"/>
    <property type="evidence" value="ECO:0007669"/>
    <property type="project" value="TreeGrafter"/>
</dbReference>
<keyword evidence="5" id="KW-0130">Cell adhesion</keyword>
<feature type="region of interest" description="Disordered" evidence="10">
    <location>
        <begin position="1"/>
        <end position="20"/>
    </location>
</feature>
<dbReference type="GO" id="GO:0007156">
    <property type="term" value="P:homophilic cell adhesion via plasma membrane adhesion molecules"/>
    <property type="evidence" value="ECO:0007669"/>
    <property type="project" value="InterPro"/>
</dbReference>
<evidence type="ECO:0000256" key="9">
    <source>
        <dbReference type="PROSITE-ProRule" id="PRU00043"/>
    </source>
</evidence>
<name>A0A915D9Z7_9BILA</name>
<dbReference type="AlphaFoldDB" id="A0A915D9Z7"/>
<protein>
    <submittedName>
        <fullName evidence="13">Cadherin domain-containing protein</fullName>
    </submittedName>
</protein>
<proteinExistence type="predicted"/>
<dbReference type="GO" id="GO:0007411">
    <property type="term" value="P:axon guidance"/>
    <property type="evidence" value="ECO:0007669"/>
    <property type="project" value="UniProtKB-ARBA"/>
</dbReference>
<keyword evidence="4 9" id="KW-0106">Calcium</keyword>
<dbReference type="GO" id="GO:0016477">
    <property type="term" value="P:cell migration"/>
    <property type="evidence" value="ECO:0007669"/>
    <property type="project" value="TreeGrafter"/>
</dbReference>
<dbReference type="SMART" id="SM00112">
    <property type="entry name" value="CA"/>
    <property type="match status" value="6"/>
</dbReference>
<keyword evidence="12" id="KW-1185">Reference proteome</keyword>
<evidence type="ECO:0000256" key="7">
    <source>
        <dbReference type="ARBA" id="ARBA00023136"/>
    </source>
</evidence>
<dbReference type="CDD" id="cd11304">
    <property type="entry name" value="Cadherin_repeat"/>
    <property type="match status" value="5"/>
</dbReference>
<evidence type="ECO:0000256" key="2">
    <source>
        <dbReference type="ARBA" id="ARBA00022692"/>
    </source>
</evidence>
<feature type="domain" description="Cadherin" evidence="11">
    <location>
        <begin position="137"/>
        <end position="227"/>
    </location>
</feature>
<keyword evidence="7" id="KW-0472">Membrane</keyword>
<evidence type="ECO:0000256" key="6">
    <source>
        <dbReference type="ARBA" id="ARBA00022989"/>
    </source>
</evidence>
<dbReference type="PROSITE" id="PS50268">
    <property type="entry name" value="CADHERIN_2"/>
    <property type="match status" value="5"/>
</dbReference>
<dbReference type="InterPro" id="IPR039808">
    <property type="entry name" value="Cadherin"/>
</dbReference>
<dbReference type="SUPFAM" id="SSF49313">
    <property type="entry name" value="Cadherin-like"/>
    <property type="match status" value="5"/>
</dbReference>
<dbReference type="Proteomes" id="UP000887574">
    <property type="component" value="Unplaced"/>
</dbReference>
<evidence type="ECO:0000256" key="3">
    <source>
        <dbReference type="ARBA" id="ARBA00022737"/>
    </source>
</evidence>
<dbReference type="FunFam" id="2.60.40.60:FF:000020">
    <property type="entry name" value="Dachsous cadherin-related 1b"/>
    <property type="match status" value="1"/>
</dbReference>
<feature type="domain" description="Cadherin" evidence="11">
    <location>
        <begin position="454"/>
        <end position="558"/>
    </location>
</feature>
<evidence type="ECO:0000256" key="1">
    <source>
        <dbReference type="ARBA" id="ARBA00004370"/>
    </source>
</evidence>
<evidence type="ECO:0000256" key="5">
    <source>
        <dbReference type="ARBA" id="ARBA00022889"/>
    </source>
</evidence>
<keyword evidence="2" id="KW-0812">Transmembrane</keyword>
<keyword evidence="6" id="KW-1133">Transmembrane helix</keyword>